<keyword evidence="1" id="KW-1133">Transmembrane helix</keyword>
<name>A0AAJ0B8K6_9PEZI</name>
<sequence>MKQRYPCEEILARETVFAASFGPSCCCGGPDDKFWELLFAFPMPYFQSYGLAYCSRDLWGGWPWWHDWGTPYDLDFRPILWRFPDAYSASSVLTDPQAIPALLVGYGVLVWMDVGRIRARQSAHFWFICGVIVLSTLSFVLAAAETERQANYWETKTRATELSSKASNRTSRTWGDSPAQVTLWRPYRDYVLKWMESTQKGPLSIFDSKRATYMHLTPPYTRHFRWIWEPINVEPYISNDLY</sequence>
<keyword evidence="1" id="KW-0472">Membrane</keyword>
<dbReference type="Proteomes" id="UP001239445">
    <property type="component" value="Unassembled WGS sequence"/>
</dbReference>
<dbReference type="AlphaFoldDB" id="A0AAJ0B8K6"/>
<proteinExistence type="predicted"/>
<evidence type="ECO:0000313" key="2">
    <source>
        <dbReference type="EMBL" id="KAK1751386.1"/>
    </source>
</evidence>
<keyword evidence="1" id="KW-0812">Transmembrane</keyword>
<protein>
    <submittedName>
        <fullName evidence="2">Uncharacterized protein</fullName>
    </submittedName>
</protein>
<reference evidence="2" key="1">
    <citation type="submission" date="2023-06" db="EMBL/GenBank/DDBJ databases">
        <title>Genome-scale phylogeny and comparative genomics of the fungal order Sordariales.</title>
        <authorList>
            <consortium name="Lawrence Berkeley National Laboratory"/>
            <person name="Hensen N."/>
            <person name="Bonometti L."/>
            <person name="Westerberg I."/>
            <person name="Brannstrom I.O."/>
            <person name="Guillou S."/>
            <person name="Cros-Aarteil S."/>
            <person name="Calhoun S."/>
            <person name="Haridas S."/>
            <person name="Kuo A."/>
            <person name="Mondo S."/>
            <person name="Pangilinan J."/>
            <person name="Riley R."/>
            <person name="Labutti K."/>
            <person name="Andreopoulos B."/>
            <person name="Lipzen A."/>
            <person name="Chen C."/>
            <person name="Yanf M."/>
            <person name="Daum C."/>
            <person name="Ng V."/>
            <person name="Clum A."/>
            <person name="Steindorff A."/>
            <person name="Ohm R."/>
            <person name="Martin F."/>
            <person name="Silar P."/>
            <person name="Natvig D."/>
            <person name="Lalanne C."/>
            <person name="Gautier V."/>
            <person name="Ament-Velasquez S.L."/>
            <person name="Kruys A."/>
            <person name="Hutchinson M.I."/>
            <person name="Powell A.J."/>
            <person name="Barry K."/>
            <person name="Miller A.N."/>
            <person name="Grigoriev I.V."/>
            <person name="Debuchy R."/>
            <person name="Gladieux P."/>
            <person name="Thoren M.H."/>
            <person name="Johannesson H."/>
        </authorList>
    </citation>
    <scope>NUCLEOTIDE SEQUENCE</scope>
    <source>
        <strain evidence="2">PSN4</strain>
    </source>
</reference>
<feature type="transmembrane region" description="Helical" evidence="1">
    <location>
        <begin position="125"/>
        <end position="144"/>
    </location>
</feature>
<dbReference type="EMBL" id="MU839842">
    <property type="protein sequence ID" value="KAK1751386.1"/>
    <property type="molecule type" value="Genomic_DNA"/>
</dbReference>
<gene>
    <name evidence="2" type="ORF">QBC47DRAFT_391712</name>
</gene>
<organism evidence="2 3">
    <name type="scientific">Echria macrotheca</name>
    <dbReference type="NCBI Taxonomy" id="438768"/>
    <lineage>
        <taxon>Eukaryota</taxon>
        <taxon>Fungi</taxon>
        <taxon>Dikarya</taxon>
        <taxon>Ascomycota</taxon>
        <taxon>Pezizomycotina</taxon>
        <taxon>Sordariomycetes</taxon>
        <taxon>Sordariomycetidae</taxon>
        <taxon>Sordariales</taxon>
        <taxon>Schizotheciaceae</taxon>
        <taxon>Echria</taxon>
    </lineage>
</organism>
<comment type="caution">
    <text evidence="2">The sequence shown here is derived from an EMBL/GenBank/DDBJ whole genome shotgun (WGS) entry which is preliminary data.</text>
</comment>
<keyword evidence="3" id="KW-1185">Reference proteome</keyword>
<evidence type="ECO:0000256" key="1">
    <source>
        <dbReference type="SAM" id="Phobius"/>
    </source>
</evidence>
<accession>A0AAJ0B8K6</accession>
<evidence type="ECO:0000313" key="3">
    <source>
        <dbReference type="Proteomes" id="UP001239445"/>
    </source>
</evidence>